<organism evidence="4 7">
    <name type="scientific">Klebsiella michiganensis</name>
    <dbReference type="NCBI Taxonomy" id="1134687"/>
    <lineage>
        <taxon>Bacteria</taxon>
        <taxon>Pseudomonadati</taxon>
        <taxon>Pseudomonadota</taxon>
        <taxon>Gammaproteobacteria</taxon>
        <taxon>Enterobacterales</taxon>
        <taxon>Enterobacteriaceae</taxon>
        <taxon>Klebsiella/Raoultella group</taxon>
        <taxon>Klebsiella</taxon>
    </lineage>
</organism>
<dbReference type="EMBL" id="PIET01000310">
    <property type="protein sequence ID" value="PLM63846.1"/>
    <property type="molecule type" value="Genomic_DNA"/>
</dbReference>
<reference evidence="3" key="6">
    <citation type="submission" date="2024-01" db="EMBL/GenBank/DDBJ databases">
        <authorList>
            <person name="Macesic N."/>
        </authorList>
    </citation>
    <scope>NUCLEOTIDE SEQUENCE</scope>
    <source>
        <strain evidence="3">CPO078</strain>
    </source>
</reference>
<protein>
    <submittedName>
        <fullName evidence="3">Zinc ribbon domain-containing protein</fullName>
    </submittedName>
</protein>
<reference evidence="2 6" key="1">
    <citation type="submission" date="2015-06" db="EMBL/GenBank/DDBJ databases">
        <title>The Genome Sequence of None.</title>
        <authorList>
            <consortium name="The Broad Institute Genomics Platform"/>
            <consortium name="The Broad Institute Genome Sequencing Center for Infectious Disease"/>
            <person name="Earl A.M."/>
            <person name="Onderdonk A.B."/>
            <person name="Kirby J."/>
            <person name="Ferraro M.J."/>
            <person name="Huang S."/>
            <person name="Spencer M."/>
            <person name="Fodor A."/>
            <person name="Hooper D."/>
            <person name="Dekker J."/>
            <person name="O'Brien T."/>
            <person name="Quan V."/>
            <person name="Gombosev A."/>
            <person name="Delaney M."/>
            <person name="DuBois A."/>
            <person name="Ernst C."/>
            <person name="Kim D.S."/>
            <person name="Rossman W."/>
            <person name="Gohs F."/>
            <person name="Petruso H."/>
            <person name="Nozar T."/>
            <person name="Mougeot F."/>
            <person name="Manson-McGuire A."/>
            <person name="Young S."/>
            <person name="Abouelleil A."/>
            <person name="Cao P."/>
            <person name="Chapman S.B."/>
            <person name="Griggs A."/>
            <person name="Priest M."/>
            <person name="Shea T."/>
            <person name="Wortman I."/>
            <person name="Wortman J.R."/>
            <person name="Nusbaum C."/>
            <person name="Birren B."/>
        </authorList>
    </citation>
    <scope>NUCLEOTIDE SEQUENCE [LARGE SCALE GENOMIC DNA]</scope>
    <source>
        <strain evidence="2 6">MGH87</strain>
    </source>
</reference>
<evidence type="ECO:0000259" key="1">
    <source>
        <dbReference type="Pfam" id="PF12674"/>
    </source>
</evidence>
<evidence type="ECO:0000313" key="2">
    <source>
        <dbReference type="EMBL" id="KLY43125.1"/>
    </source>
</evidence>
<dbReference type="Proteomes" id="UP000036305">
    <property type="component" value="Unassembled WGS sequence"/>
</dbReference>
<evidence type="ECO:0000313" key="7">
    <source>
        <dbReference type="Proteomes" id="UP000234661"/>
    </source>
</evidence>
<evidence type="ECO:0000313" key="6">
    <source>
        <dbReference type="Proteomes" id="UP000036305"/>
    </source>
</evidence>
<proteinExistence type="predicted"/>
<dbReference type="EMBL" id="JARTTH020000001">
    <property type="protein sequence ID" value="MEC6053491.1"/>
    <property type="molecule type" value="Genomic_DNA"/>
</dbReference>
<dbReference type="AlphaFoldDB" id="A0A0J2I7B6"/>
<sequence>MSQQERFCQACGMPMSAGEAKSASEEYCAWCCDSEGKLKSWEDAVSGLAEFLDSWQKVGPAEARKRAMRYLTAMPAWAHKAEE</sequence>
<reference evidence="4 7" key="2">
    <citation type="submission" date="2017-11" db="EMBL/GenBank/DDBJ databases">
        <authorList>
            <person name="Han C.G."/>
        </authorList>
    </citation>
    <scope>NUCLEOTIDE SEQUENCE [LARGE SCALE GENOMIC DNA]</scope>
    <source>
        <strain evidence="4 7">A2</strain>
    </source>
</reference>
<dbReference type="EMBL" id="CP102103">
    <property type="protein sequence ID" value="UWZ73100.1"/>
    <property type="molecule type" value="Genomic_DNA"/>
</dbReference>
<name>A0A0J2I7B6_9ENTR</name>
<evidence type="ECO:0000313" key="4">
    <source>
        <dbReference type="EMBL" id="PLM63846.1"/>
    </source>
</evidence>
<dbReference type="Pfam" id="PF12674">
    <property type="entry name" value="Zn_ribbon_2"/>
    <property type="match status" value="1"/>
</dbReference>
<evidence type="ECO:0000313" key="3">
    <source>
        <dbReference type="EMBL" id="MEC6053491.1"/>
    </source>
</evidence>
<dbReference type="Proteomes" id="UP000234661">
    <property type="component" value="Unassembled WGS sequence"/>
</dbReference>
<dbReference type="Proteomes" id="UP001060345">
    <property type="component" value="Chromosome"/>
</dbReference>
<evidence type="ECO:0000313" key="5">
    <source>
        <dbReference type="EMBL" id="UWZ73100.1"/>
    </source>
</evidence>
<reference evidence="4 7" key="3">
    <citation type="submission" date="2018-01" db="EMBL/GenBank/DDBJ databases">
        <title>Genomic study of Klebsiella pneumoniae.</title>
        <authorList>
            <person name="Yang Y."/>
            <person name="Bicalho R."/>
        </authorList>
    </citation>
    <scope>NUCLEOTIDE SEQUENCE [LARGE SCALE GENOMIC DNA]</scope>
    <source>
        <strain evidence="4 7">A2</strain>
    </source>
</reference>
<dbReference type="InterPro" id="IPR025868">
    <property type="entry name" value="Zn_ribbon_dom_put"/>
</dbReference>
<dbReference type="RefSeq" id="WP_025107253.1">
    <property type="nucleotide sequence ID" value="NZ_CABEJB010000001.1"/>
</dbReference>
<reference evidence="5" key="4">
    <citation type="submission" date="2022-08" db="EMBL/GenBank/DDBJ databases">
        <title>Genomic characterization and comparative genomic analysis of a strain of klebsiella michiganensis carrying blaKPC-2 isolated from the blood of children with very preterm bloodstream infection.</title>
        <authorList>
            <person name="Zhang N."/>
        </authorList>
    </citation>
    <scope>NUCLEOTIDE SEQUENCE</scope>
    <source>
        <strain evidence="5">BSI-KPN166</strain>
    </source>
</reference>
<keyword evidence="6" id="KW-1185">Reference proteome</keyword>
<dbReference type="EMBL" id="LEUS01000001">
    <property type="protein sequence ID" value="KLY43125.1"/>
    <property type="molecule type" value="Genomic_DNA"/>
</dbReference>
<feature type="domain" description="Putative zinc ribbon" evidence="1">
    <location>
        <begin position="7"/>
        <end position="77"/>
    </location>
</feature>
<gene>
    <name evidence="4" type="ORF">CWM85_12525</name>
    <name evidence="5" type="ORF">NP224_23345</name>
    <name evidence="3" type="ORF">QAB24_023625</name>
    <name evidence="2" type="ORF">SK91_00049</name>
</gene>
<reference evidence="3" key="5">
    <citation type="journal article" date="2023" name="Nat. Commun.">
        <title>Genomic dissection of endemic carbapenem resistance reveals metallo-beta-lactamase dissemination through clonal, plasmid and integron transfer.</title>
        <authorList>
            <person name="Macesic N."/>
            <person name="Hawkey J."/>
            <person name="Vezina B."/>
            <person name="Wisniewski J.A."/>
            <person name="Cottingham H."/>
            <person name="Blakeway L.V."/>
            <person name="Harshegyi T."/>
            <person name="Pragastis K."/>
            <person name="Badoordeen G.Z."/>
            <person name="Dennison A."/>
            <person name="Spelman D.W."/>
            <person name="Jenney A.W.J."/>
            <person name="Peleg A.Y."/>
        </authorList>
    </citation>
    <scope>NUCLEOTIDE SEQUENCE</scope>
    <source>
        <strain evidence="3">CPO078</strain>
    </source>
</reference>
<accession>A0A0J2I7B6</accession>
<dbReference type="Proteomes" id="UP001175817">
    <property type="component" value="Unassembled WGS sequence"/>
</dbReference>